<proteinExistence type="predicted"/>
<organism evidence="2 3">
    <name type="scientific">Vespula vulgaris</name>
    <name type="common">Yellow jacket</name>
    <name type="synonym">Wasp</name>
    <dbReference type="NCBI Taxonomy" id="7454"/>
    <lineage>
        <taxon>Eukaryota</taxon>
        <taxon>Metazoa</taxon>
        <taxon>Ecdysozoa</taxon>
        <taxon>Arthropoda</taxon>
        <taxon>Hexapoda</taxon>
        <taxon>Insecta</taxon>
        <taxon>Pterygota</taxon>
        <taxon>Neoptera</taxon>
        <taxon>Endopterygota</taxon>
        <taxon>Hymenoptera</taxon>
        <taxon>Apocrita</taxon>
        <taxon>Aculeata</taxon>
        <taxon>Vespoidea</taxon>
        <taxon>Vespidae</taxon>
        <taxon>Vespinae</taxon>
        <taxon>Vespula</taxon>
    </lineage>
</organism>
<feature type="compositionally biased region" description="Low complexity" evidence="1">
    <location>
        <begin position="1"/>
        <end position="16"/>
    </location>
</feature>
<evidence type="ECO:0000313" key="2">
    <source>
        <dbReference type="EMBL" id="KAF7382895.1"/>
    </source>
</evidence>
<name>A0A834MSG4_VESVU</name>
<dbReference type="AlphaFoldDB" id="A0A834MSG4"/>
<sequence length="173" mass="19579">MQEKQQQQQQQQHQQQGELSFSKLQYPTLRVGPKGKEQGKEEKIITAITIKYEGIGTSGVFEDRIRDERTSLYLYEGHSGNIPIEFARYTFPQFVQIWELAGVVESSEGRHGNHHCPATDSGAQSNGTFPCHFKRLKFLILEAFIVVEISNSTPSSKGNSNENRAKNTKTVSY</sequence>
<evidence type="ECO:0000313" key="3">
    <source>
        <dbReference type="Proteomes" id="UP000614350"/>
    </source>
</evidence>
<comment type="caution">
    <text evidence="2">The sequence shown here is derived from an EMBL/GenBank/DDBJ whole genome shotgun (WGS) entry which is preliminary data.</text>
</comment>
<evidence type="ECO:0000256" key="1">
    <source>
        <dbReference type="SAM" id="MobiDB-lite"/>
    </source>
</evidence>
<gene>
    <name evidence="2" type="ORF">HZH66_013297</name>
</gene>
<accession>A0A834MSG4</accession>
<dbReference type="Proteomes" id="UP000614350">
    <property type="component" value="Unassembled WGS sequence"/>
</dbReference>
<protein>
    <submittedName>
        <fullName evidence="2">Uncharacterized protein</fullName>
    </submittedName>
</protein>
<dbReference type="EMBL" id="JACSEA010000018">
    <property type="protein sequence ID" value="KAF7382895.1"/>
    <property type="molecule type" value="Genomic_DNA"/>
</dbReference>
<keyword evidence="3" id="KW-1185">Reference proteome</keyword>
<reference evidence="2" key="1">
    <citation type="journal article" date="2020" name="G3 (Bethesda)">
        <title>High-Quality Assemblies for Three Invasive Social Wasps from the &lt;i&gt;Vespula&lt;/i&gt; Genus.</title>
        <authorList>
            <person name="Harrop T.W.R."/>
            <person name="Guhlin J."/>
            <person name="McLaughlin G.M."/>
            <person name="Permina E."/>
            <person name="Stockwell P."/>
            <person name="Gilligan J."/>
            <person name="Le Lec M.F."/>
            <person name="Gruber M.A.M."/>
            <person name="Quinn O."/>
            <person name="Lovegrove M."/>
            <person name="Duncan E.J."/>
            <person name="Remnant E.J."/>
            <person name="Van Eeckhoven J."/>
            <person name="Graham B."/>
            <person name="Knapp R.A."/>
            <person name="Langford K.W."/>
            <person name="Kronenberg Z."/>
            <person name="Press M.O."/>
            <person name="Eacker S.M."/>
            <person name="Wilson-Rankin E.E."/>
            <person name="Purcell J."/>
            <person name="Lester P.J."/>
            <person name="Dearden P.K."/>
        </authorList>
    </citation>
    <scope>NUCLEOTIDE SEQUENCE</scope>
    <source>
        <strain evidence="2">Marl-1</strain>
    </source>
</reference>
<feature type="region of interest" description="Disordered" evidence="1">
    <location>
        <begin position="152"/>
        <end position="173"/>
    </location>
</feature>
<feature type="region of interest" description="Disordered" evidence="1">
    <location>
        <begin position="1"/>
        <end position="25"/>
    </location>
</feature>